<dbReference type="GO" id="GO:0000287">
    <property type="term" value="F:magnesium ion binding"/>
    <property type="evidence" value="ECO:0007669"/>
    <property type="project" value="TreeGrafter"/>
</dbReference>
<dbReference type="OrthoDB" id="1633110at2"/>
<proteinExistence type="inferred from homology"/>
<protein>
    <recommendedName>
        <fullName evidence="4">phosphoserine phosphatase</fullName>
        <ecNumber evidence="4">3.1.3.3</ecNumber>
    </recommendedName>
</protein>
<keyword evidence="9" id="KW-0718">Serine biosynthesis</keyword>
<evidence type="ECO:0000256" key="1">
    <source>
        <dbReference type="ARBA" id="ARBA00001946"/>
    </source>
</evidence>
<dbReference type="EC" id="3.1.3.3" evidence="4"/>
<name>A0A2I1MQF5_9LACT</name>
<evidence type="ECO:0000313" key="13">
    <source>
        <dbReference type="Proteomes" id="UP000234239"/>
    </source>
</evidence>
<dbReference type="Gene3D" id="1.20.1440.320">
    <property type="match status" value="1"/>
</dbReference>
<evidence type="ECO:0000256" key="11">
    <source>
        <dbReference type="ARBA" id="ARBA00048523"/>
    </source>
</evidence>
<comment type="catalytic activity">
    <reaction evidence="10">
        <text>O-phospho-L-serine + H2O = L-serine + phosphate</text>
        <dbReference type="Rhea" id="RHEA:21208"/>
        <dbReference type="ChEBI" id="CHEBI:15377"/>
        <dbReference type="ChEBI" id="CHEBI:33384"/>
        <dbReference type="ChEBI" id="CHEBI:43474"/>
        <dbReference type="ChEBI" id="CHEBI:57524"/>
        <dbReference type="EC" id="3.1.3.3"/>
    </reaction>
</comment>
<keyword evidence="5" id="KW-0028">Amino-acid biosynthesis</keyword>
<evidence type="ECO:0000256" key="2">
    <source>
        <dbReference type="ARBA" id="ARBA00005135"/>
    </source>
</evidence>
<dbReference type="InterPro" id="IPR050582">
    <property type="entry name" value="HAD-like_SerB"/>
</dbReference>
<dbReference type="SUPFAM" id="SSF56784">
    <property type="entry name" value="HAD-like"/>
    <property type="match status" value="1"/>
</dbReference>
<dbReference type="RefSeq" id="WP_070486370.1">
    <property type="nucleotide sequence ID" value="NZ_CAJHKM010000001.1"/>
</dbReference>
<comment type="cofactor">
    <cofactor evidence="1">
        <name>Mg(2+)</name>
        <dbReference type="ChEBI" id="CHEBI:18420"/>
    </cofactor>
</comment>
<dbReference type="GO" id="GO:0036424">
    <property type="term" value="F:L-phosphoserine phosphatase activity"/>
    <property type="evidence" value="ECO:0007669"/>
    <property type="project" value="TreeGrafter"/>
</dbReference>
<dbReference type="GO" id="GO:0006564">
    <property type="term" value="P:L-serine biosynthetic process"/>
    <property type="evidence" value="ECO:0007669"/>
    <property type="project" value="UniProtKB-KW"/>
</dbReference>
<dbReference type="Proteomes" id="UP000234239">
    <property type="component" value="Unassembled WGS sequence"/>
</dbReference>
<comment type="similarity">
    <text evidence="3">Belongs to the HAD-like hydrolase superfamily. SerB family.</text>
</comment>
<accession>A0A2I1MQF5</accession>
<evidence type="ECO:0000256" key="8">
    <source>
        <dbReference type="ARBA" id="ARBA00022842"/>
    </source>
</evidence>
<evidence type="ECO:0000256" key="6">
    <source>
        <dbReference type="ARBA" id="ARBA00022723"/>
    </source>
</evidence>
<evidence type="ECO:0000313" key="12">
    <source>
        <dbReference type="EMBL" id="PKZ22262.1"/>
    </source>
</evidence>
<dbReference type="Gene3D" id="3.40.50.1000">
    <property type="entry name" value="HAD superfamily/HAD-like"/>
    <property type="match status" value="1"/>
</dbReference>
<comment type="caution">
    <text evidence="12">The sequence shown here is derived from an EMBL/GenBank/DDBJ whole genome shotgun (WGS) entry which is preliminary data.</text>
</comment>
<comment type="pathway">
    <text evidence="2">Amino-acid biosynthesis; L-serine biosynthesis; L-serine from 3-phospho-D-glycerate: step 3/3.</text>
</comment>
<dbReference type="EMBL" id="PKGY01000002">
    <property type="protein sequence ID" value="PKZ22262.1"/>
    <property type="molecule type" value="Genomic_DNA"/>
</dbReference>
<evidence type="ECO:0000256" key="10">
    <source>
        <dbReference type="ARBA" id="ARBA00048138"/>
    </source>
</evidence>
<keyword evidence="6" id="KW-0479">Metal-binding</keyword>
<dbReference type="PANTHER" id="PTHR43344">
    <property type="entry name" value="PHOSPHOSERINE PHOSPHATASE"/>
    <property type="match status" value="1"/>
</dbReference>
<evidence type="ECO:0000256" key="4">
    <source>
        <dbReference type="ARBA" id="ARBA00012640"/>
    </source>
</evidence>
<dbReference type="InterPro" id="IPR036412">
    <property type="entry name" value="HAD-like_sf"/>
</dbReference>
<sequence>MPIDFPQGNLEASLHQRLCDLISNYQASGHYAVFDFDNTSVFNDIEDSLMIAMLDQFTYLLTPDDFCQTLSSGPFDYQKTFFNRPELSLANLVQDLDTLYRDLYHQNDVKSHPAYASFAAKLRLFYNLINTHFDKVAGQTWPTYLFKGFLPEEFCQIGQAALQNNLQAPFDQVILQSSSDYPGLTGPVQATFESGLNFPEELRQLFACLTDHGIRPYIVSASPRLLVQIAVVLGDYAIAPEDIFGMEIACDAQGRLTDQVDADSYVTKVQGKVDCIRDLIQVRHGGKEPLMVFGDSMGDYAMLTAFEGTQARVLFNRYQNNATQDLVRAAQEADSSYFVQGRDENTGQLRPFPSTIPLGSQEAVLYASDFKGQASLAE</sequence>
<reference evidence="12 13" key="1">
    <citation type="submission" date="2017-12" db="EMBL/GenBank/DDBJ databases">
        <title>Phylogenetic diversity of female urinary microbiome.</title>
        <authorList>
            <person name="Thomas-White K."/>
            <person name="Wolfe A.J."/>
        </authorList>
    </citation>
    <scope>NUCLEOTIDE SEQUENCE [LARGE SCALE GENOMIC DNA]</scope>
    <source>
        <strain evidence="12 13">UMB0139</strain>
    </source>
</reference>
<dbReference type="Pfam" id="PF12710">
    <property type="entry name" value="HAD"/>
    <property type="match status" value="1"/>
</dbReference>
<organism evidence="12 13">
    <name type="scientific">Aerococcus sanguinicola</name>
    <dbReference type="NCBI Taxonomy" id="119206"/>
    <lineage>
        <taxon>Bacteria</taxon>
        <taxon>Bacillati</taxon>
        <taxon>Bacillota</taxon>
        <taxon>Bacilli</taxon>
        <taxon>Lactobacillales</taxon>
        <taxon>Aerococcaceae</taxon>
        <taxon>Aerococcus</taxon>
    </lineage>
</organism>
<evidence type="ECO:0000256" key="7">
    <source>
        <dbReference type="ARBA" id="ARBA00022801"/>
    </source>
</evidence>
<evidence type="ECO:0000256" key="9">
    <source>
        <dbReference type="ARBA" id="ARBA00023299"/>
    </source>
</evidence>
<dbReference type="InterPro" id="IPR023214">
    <property type="entry name" value="HAD_sf"/>
</dbReference>
<gene>
    <name evidence="12" type="ORF">CYJ28_03895</name>
</gene>
<evidence type="ECO:0000256" key="3">
    <source>
        <dbReference type="ARBA" id="ARBA00009184"/>
    </source>
</evidence>
<keyword evidence="8" id="KW-0460">Magnesium</keyword>
<comment type="catalytic activity">
    <reaction evidence="11">
        <text>O-phospho-D-serine + H2O = D-serine + phosphate</text>
        <dbReference type="Rhea" id="RHEA:24873"/>
        <dbReference type="ChEBI" id="CHEBI:15377"/>
        <dbReference type="ChEBI" id="CHEBI:35247"/>
        <dbReference type="ChEBI" id="CHEBI:43474"/>
        <dbReference type="ChEBI" id="CHEBI:58680"/>
        <dbReference type="EC" id="3.1.3.3"/>
    </reaction>
</comment>
<dbReference type="GO" id="GO:0005737">
    <property type="term" value="C:cytoplasm"/>
    <property type="evidence" value="ECO:0007669"/>
    <property type="project" value="TreeGrafter"/>
</dbReference>
<keyword evidence="7 12" id="KW-0378">Hydrolase</keyword>
<dbReference type="PANTHER" id="PTHR43344:SF2">
    <property type="entry name" value="PHOSPHOSERINE PHOSPHATASE"/>
    <property type="match status" value="1"/>
</dbReference>
<evidence type="ECO:0000256" key="5">
    <source>
        <dbReference type="ARBA" id="ARBA00022605"/>
    </source>
</evidence>
<dbReference type="AlphaFoldDB" id="A0A2I1MQF5"/>